<dbReference type="PANTHER" id="PTHR10942">
    <property type="entry name" value="LEISHMANOLYSIN-LIKE PEPTIDASE"/>
    <property type="match status" value="1"/>
</dbReference>
<dbReference type="GO" id="GO:0004222">
    <property type="term" value="F:metalloendopeptidase activity"/>
    <property type="evidence" value="ECO:0007669"/>
    <property type="project" value="UniProtKB-UniRule"/>
</dbReference>
<dbReference type="Pfam" id="PF01457">
    <property type="entry name" value="Peptidase_M8"/>
    <property type="match status" value="1"/>
</dbReference>
<evidence type="ECO:0000256" key="7">
    <source>
        <dbReference type="PIRSR" id="PIRSR601577-1"/>
    </source>
</evidence>
<keyword evidence="6 8" id="KW-0482">Metalloprotease</keyword>
<dbReference type="GO" id="GO:0007155">
    <property type="term" value="P:cell adhesion"/>
    <property type="evidence" value="ECO:0007669"/>
    <property type="project" value="InterPro"/>
</dbReference>
<accession>A0A7E4W2T2</accession>
<comment type="similarity">
    <text evidence="1 9">Belongs to the peptidase M8 family.</text>
</comment>
<reference evidence="11" key="2">
    <citation type="submission" date="2020-10" db="UniProtKB">
        <authorList>
            <consortium name="WormBaseParasite"/>
        </authorList>
    </citation>
    <scope>IDENTIFICATION</scope>
</reference>
<evidence type="ECO:0000256" key="9">
    <source>
        <dbReference type="RuleBase" id="RU366077"/>
    </source>
</evidence>
<dbReference type="Gene3D" id="3.90.132.10">
    <property type="entry name" value="Leishmanolysin , domain 2"/>
    <property type="match status" value="1"/>
</dbReference>
<keyword evidence="3 8" id="KW-0479">Metal-binding</keyword>
<dbReference type="AlphaFoldDB" id="A0A7E4W2T2"/>
<dbReference type="PANTHER" id="PTHR10942:SF44">
    <property type="entry name" value="LEISHMANOLYSIN-LIKE PEPTIDASE"/>
    <property type="match status" value="1"/>
</dbReference>
<dbReference type="Proteomes" id="UP000492821">
    <property type="component" value="Unassembled WGS sequence"/>
</dbReference>
<evidence type="ECO:0000313" key="11">
    <source>
        <dbReference type="WBParaSite" id="Pan_g5836.t1"/>
    </source>
</evidence>
<dbReference type="GO" id="GO:0005737">
    <property type="term" value="C:cytoplasm"/>
    <property type="evidence" value="ECO:0007669"/>
    <property type="project" value="TreeGrafter"/>
</dbReference>
<reference evidence="10" key="1">
    <citation type="journal article" date="2013" name="Genetics">
        <title>The draft genome and transcriptome of Panagrellus redivivus are shaped by the harsh demands of a free-living lifestyle.</title>
        <authorList>
            <person name="Srinivasan J."/>
            <person name="Dillman A.R."/>
            <person name="Macchietto M.G."/>
            <person name="Heikkinen L."/>
            <person name="Lakso M."/>
            <person name="Fracchia K.M."/>
            <person name="Antoshechkin I."/>
            <person name="Mortazavi A."/>
            <person name="Wong G."/>
            <person name="Sternberg P.W."/>
        </authorList>
    </citation>
    <scope>NUCLEOTIDE SEQUENCE [LARGE SCALE GENOMIC DNA]</scope>
    <source>
        <strain evidence="10">MT8872</strain>
    </source>
</reference>
<evidence type="ECO:0000256" key="5">
    <source>
        <dbReference type="ARBA" id="ARBA00022833"/>
    </source>
</evidence>
<evidence type="ECO:0000256" key="3">
    <source>
        <dbReference type="ARBA" id="ARBA00022723"/>
    </source>
</evidence>
<evidence type="ECO:0000256" key="8">
    <source>
        <dbReference type="PIRSR" id="PIRSR601577-2"/>
    </source>
</evidence>
<dbReference type="InterPro" id="IPR001577">
    <property type="entry name" value="Peptidase_M8"/>
</dbReference>
<dbReference type="SUPFAM" id="SSF55486">
    <property type="entry name" value="Metalloproteases ('zincins'), catalytic domain"/>
    <property type="match status" value="1"/>
</dbReference>
<keyword evidence="2 9" id="KW-0645">Protease</keyword>
<sequence length="446" mass="50667">MHVWTLLAWFCCSNIGIVAAAKWDTLNVAVARPPNLPQLPDKILKGLSSAIRSLNTFINVRSFPMTSSYVATDTIVSCSKSEDFRGSEVFVDYFVDGHTTERHSIDDNGLKLKALKSNFVLFLSVNTKVCQKDPFMLAGAAPCMQPNDKLRASVPRPLCGRLIICLDNSPWKNFASYDDLFRHEIMHALGFGTIIPDKYGNEMQSVENEWKHMDGFGEKYDVHYLDFGIKATKAARTYFGCDSLPGIEADDATKIHLNEYIYGNELMTPVINNGNNYLTFISAFILEATHLGNVPWYRTNKTSVYAESRHFWYGRSWGCSFATKSCHDYIRESESNSKLSSFPFCNEDDYRQYLLTRKPGKVCFSADNTTFVLPKTCNLMKDLIQPGGQFKPRTLLTQFPRLRHVLDGVGSQVYGSDSFHRYCPMIKEVLDDTYRNFPMRTEVIPC</sequence>
<feature type="binding site" evidence="8">
    <location>
        <position position="187"/>
    </location>
    <ligand>
        <name>Zn(2+)</name>
        <dbReference type="ChEBI" id="CHEBI:29105"/>
        <note>catalytic</note>
    </ligand>
</feature>
<dbReference type="GO" id="GO:0046872">
    <property type="term" value="F:metal ion binding"/>
    <property type="evidence" value="ECO:0007669"/>
    <property type="project" value="UniProtKB-KW"/>
</dbReference>
<feature type="signal peptide" evidence="9">
    <location>
        <begin position="1"/>
        <end position="20"/>
    </location>
</feature>
<evidence type="ECO:0000256" key="4">
    <source>
        <dbReference type="ARBA" id="ARBA00022801"/>
    </source>
</evidence>
<dbReference type="WBParaSite" id="Pan_g5836.t1">
    <property type="protein sequence ID" value="Pan_g5836.t1"/>
    <property type="gene ID" value="Pan_g5836"/>
</dbReference>
<dbReference type="GO" id="GO:0016020">
    <property type="term" value="C:membrane"/>
    <property type="evidence" value="ECO:0007669"/>
    <property type="project" value="InterPro"/>
</dbReference>
<feature type="chain" id="PRO_5029034798" description="Leishmanolysin-like peptidase" evidence="9">
    <location>
        <begin position="21"/>
        <end position="446"/>
    </location>
</feature>
<feature type="binding site" evidence="8">
    <location>
        <position position="183"/>
    </location>
    <ligand>
        <name>Zn(2+)</name>
        <dbReference type="ChEBI" id="CHEBI:29105"/>
        <note>catalytic</note>
    </ligand>
</feature>
<organism evidence="10 11">
    <name type="scientific">Panagrellus redivivus</name>
    <name type="common">Microworm</name>
    <dbReference type="NCBI Taxonomy" id="6233"/>
    <lineage>
        <taxon>Eukaryota</taxon>
        <taxon>Metazoa</taxon>
        <taxon>Ecdysozoa</taxon>
        <taxon>Nematoda</taxon>
        <taxon>Chromadorea</taxon>
        <taxon>Rhabditida</taxon>
        <taxon>Tylenchina</taxon>
        <taxon>Panagrolaimomorpha</taxon>
        <taxon>Panagrolaimoidea</taxon>
        <taxon>Panagrolaimidae</taxon>
        <taxon>Panagrellus</taxon>
    </lineage>
</organism>
<dbReference type="GO" id="GO:0006508">
    <property type="term" value="P:proteolysis"/>
    <property type="evidence" value="ECO:0007669"/>
    <property type="project" value="UniProtKB-KW"/>
</dbReference>
<keyword evidence="4 9" id="KW-0378">Hydrolase</keyword>
<feature type="active site" evidence="7">
    <location>
        <position position="184"/>
    </location>
</feature>
<proteinExistence type="inferred from homology"/>
<evidence type="ECO:0000256" key="6">
    <source>
        <dbReference type="ARBA" id="ARBA00023049"/>
    </source>
</evidence>
<keyword evidence="9" id="KW-0732">Signal</keyword>
<keyword evidence="10" id="KW-1185">Reference proteome</keyword>
<evidence type="ECO:0000313" key="10">
    <source>
        <dbReference type="Proteomes" id="UP000492821"/>
    </source>
</evidence>
<protein>
    <recommendedName>
        <fullName evidence="9">Leishmanolysin-like peptidase</fullName>
        <ecNumber evidence="9">3.4.24.-</ecNumber>
    </recommendedName>
</protein>
<feature type="binding site" evidence="8">
    <location>
        <position position="256"/>
    </location>
    <ligand>
        <name>Zn(2+)</name>
        <dbReference type="ChEBI" id="CHEBI:29105"/>
        <note>catalytic</note>
    </ligand>
</feature>
<keyword evidence="5 8" id="KW-0862">Zinc</keyword>
<name>A0A7E4W2T2_PANRE</name>
<evidence type="ECO:0000256" key="2">
    <source>
        <dbReference type="ARBA" id="ARBA00022670"/>
    </source>
</evidence>
<dbReference type="EC" id="3.4.24.-" evidence="9"/>
<comment type="cofactor">
    <cofactor evidence="8 9">
        <name>Zn(2+)</name>
        <dbReference type="ChEBI" id="CHEBI:29105"/>
    </cofactor>
    <text evidence="8 9">Binds 1 zinc ion per subunit.</text>
</comment>
<evidence type="ECO:0000256" key="1">
    <source>
        <dbReference type="ARBA" id="ARBA00005860"/>
    </source>
</evidence>